<dbReference type="PANTHER" id="PTHR35093">
    <property type="entry name" value="OUTER MEMBRANE PROTEIN NMB0088-RELATED"/>
    <property type="match status" value="1"/>
</dbReference>
<organism evidence="10 11">
    <name type="scientific">Alistipes putredinis</name>
    <dbReference type="NCBI Taxonomy" id="28117"/>
    <lineage>
        <taxon>Bacteria</taxon>
        <taxon>Pseudomonadati</taxon>
        <taxon>Bacteroidota</taxon>
        <taxon>Bacteroidia</taxon>
        <taxon>Bacteroidales</taxon>
        <taxon>Rikenellaceae</taxon>
        <taxon>Alistipes</taxon>
    </lineage>
</organism>
<evidence type="ECO:0000313" key="10">
    <source>
        <dbReference type="EMBL" id="OKY95710.1"/>
    </source>
</evidence>
<evidence type="ECO:0000256" key="4">
    <source>
        <dbReference type="ARBA" id="ARBA00022692"/>
    </source>
</evidence>
<reference evidence="10 11" key="1">
    <citation type="journal article" date="2016" name="Nat. Biotechnol.">
        <title>Measurement of bacterial replication rates in microbial communities.</title>
        <authorList>
            <person name="Brown C.T."/>
            <person name="Olm M.R."/>
            <person name="Thomas B.C."/>
            <person name="Banfield J.F."/>
        </authorList>
    </citation>
    <scope>NUCLEOTIDE SEQUENCE [LARGE SCALE GENOMIC DNA]</scope>
    <source>
        <strain evidence="10">CAG:67_53_122</strain>
    </source>
</reference>
<dbReference type="Gene3D" id="2.40.160.60">
    <property type="entry name" value="Outer membrane protein transport protein (OMPP1/FadL/TodX)"/>
    <property type="match status" value="1"/>
</dbReference>
<dbReference type="GO" id="GO:0009279">
    <property type="term" value="C:cell outer membrane"/>
    <property type="evidence" value="ECO:0007669"/>
    <property type="project" value="UniProtKB-SubCell"/>
</dbReference>
<dbReference type="GO" id="GO:0015483">
    <property type="term" value="F:long-chain fatty acid transporting porin activity"/>
    <property type="evidence" value="ECO:0007669"/>
    <property type="project" value="TreeGrafter"/>
</dbReference>
<name>A0A1Q6FA13_9BACT</name>
<feature type="region of interest" description="Disordered" evidence="8">
    <location>
        <begin position="346"/>
        <end position="366"/>
    </location>
</feature>
<keyword evidence="3" id="KW-1134">Transmembrane beta strand</keyword>
<dbReference type="InterPro" id="IPR005017">
    <property type="entry name" value="OMPP1/FadL/TodX"/>
</dbReference>
<keyword evidence="7" id="KW-0998">Cell outer membrane</keyword>
<dbReference type="AlphaFoldDB" id="A0A1Q6FA13"/>
<evidence type="ECO:0000256" key="7">
    <source>
        <dbReference type="ARBA" id="ARBA00023237"/>
    </source>
</evidence>
<dbReference type="Proteomes" id="UP000187417">
    <property type="component" value="Unassembled WGS sequence"/>
</dbReference>
<proteinExistence type="inferred from homology"/>
<evidence type="ECO:0000256" key="1">
    <source>
        <dbReference type="ARBA" id="ARBA00004571"/>
    </source>
</evidence>
<accession>A0A1Q6FA13</accession>
<evidence type="ECO:0000256" key="2">
    <source>
        <dbReference type="ARBA" id="ARBA00008163"/>
    </source>
</evidence>
<evidence type="ECO:0000256" key="8">
    <source>
        <dbReference type="SAM" id="MobiDB-lite"/>
    </source>
</evidence>
<keyword evidence="5 9" id="KW-0732">Signal</keyword>
<evidence type="ECO:0000313" key="11">
    <source>
        <dbReference type="Proteomes" id="UP000187417"/>
    </source>
</evidence>
<dbReference type="Pfam" id="PF03349">
    <property type="entry name" value="Toluene_X"/>
    <property type="match status" value="1"/>
</dbReference>
<keyword evidence="6" id="KW-0472">Membrane</keyword>
<evidence type="ECO:0000256" key="5">
    <source>
        <dbReference type="ARBA" id="ARBA00022729"/>
    </source>
</evidence>
<keyword evidence="4" id="KW-0812">Transmembrane</keyword>
<dbReference type="STRING" id="28117.BHV66_03880"/>
<dbReference type="RefSeq" id="WP_278339115.1">
    <property type="nucleotide sequence ID" value="NZ_CAMQOD010000035.1"/>
</dbReference>
<evidence type="ECO:0000256" key="9">
    <source>
        <dbReference type="SAM" id="SignalP"/>
    </source>
</evidence>
<comment type="caution">
    <text evidence="10">The sequence shown here is derived from an EMBL/GenBank/DDBJ whole genome shotgun (WGS) entry which is preliminary data.</text>
</comment>
<comment type="similarity">
    <text evidence="2">Belongs to the OmpP1/FadL family.</text>
</comment>
<evidence type="ECO:0000256" key="3">
    <source>
        <dbReference type="ARBA" id="ARBA00022452"/>
    </source>
</evidence>
<gene>
    <name evidence="10" type="ORF">BHV66_03880</name>
</gene>
<dbReference type="PANTHER" id="PTHR35093:SF8">
    <property type="entry name" value="OUTER MEMBRANE PROTEIN NMB0088-RELATED"/>
    <property type="match status" value="1"/>
</dbReference>
<feature type="signal peptide" evidence="9">
    <location>
        <begin position="1"/>
        <end position="22"/>
    </location>
</feature>
<sequence length="546" mass="60277">MKHLGFLALLSAALFATAPVSAQNSGGLLMDRDIVTPSDLFELSQTTFSLGTARSMAMAGAFTSLGADLTSMAINPAGLGMYRRNEISITPLMSFARAENNAPAFNSNGKNRFSIGNFGFTANVYEGSGPLVSVNIGFGYNRLQDLNHQYSYYTQGNVSSIADVFSDMLQYSGINRDQITGGFNWSNFNPRLWGSILGYKAGFTDQIGGKWRPTWIGNNVDIGNYTTVVSSGSVGEYDISAGLNLNNKFYIGATLGIQSLHQRKTYYYGEDYVYPGNGTDPNLDYQLLYSNFNQEVILDGAGVNFKLGMIYRPIQNLRIGFAFHTPTYYWIDRTYQAYTDSGVHVNNPSDPDGLKPGPDGNQYTNALSPVLEDTGGYNWEFTTPARLMFGISYAFGNRGLISVDYERDWYNGMRMKNNPGGGGNEIYNDTFRSWYKGANIVRIGAEFKPLPFLAIRGGFGYMGSMLQDEEQVSAAPMTKQMLYYSAGLGFLLSPGVALDLAYNYSSTEQTDYNLYYFESPSGINGSGIYNTKLKRHFAALSLSFRF</sequence>
<feature type="chain" id="PRO_5010368799" evidence="9">
    <location>
        <begin position="23"/>
        <end position="546"/>
    </location>
</feature>
<dbReference type="SUPFAM" id="SSF56935">
    <property type="entry name" value="Porins"/>
    <property type="match status" value="1"/>
</dbReference>
<protein>
    <submittedName>
        <fullName evidence="10">Long-chain fatty acid transporter</fullName>
    </submittedName>
</protein>
<dbReference type="EMBL" id="MNQH01000004">
    <property type="protein sequence ID" value="OKY95710.1"/>
    <property type="molecule type" value="Genomic_DNA"/>
</dbReference>
<evidence type="ECO:0000256" key="6">
    <source>
        <dbReference type="ARBA" id="ARBA00023136"/>
    </source>
</evidence>
<comment type="subcellular location">
    <subcellularLocation>
        <location evidence="1">Cell outer membrane</location>
        <topology evidence="1">Multi-pass membrane protein</topology>
    </subcellularLocation>
</comment>